<evidence type="ECO:0000256" key="9">
    <source>
        <dbReference type="ARBA" id="ARBA00047937"/>
    </source>
</evidence>
<reference evidence="13" key="1">
    <citation type="journal article" date="2019" name="Int. J. Syst. Evol. Microbiol.">
        <title>The Global Catalogue of Microorganisms (GCM) 10K type strain sequencing project: providing services to taxonomists for standard genome sequencing and annotation.</title>
        <authorList>
            <consortium name="The Broad Institute Genomics Platform"/>
            <consortium name="The Broad Institute Genome Sequencing Center for Infectious Disease"/>
            <person name="Wu L."/>
            <person name="Ma J."/>
        </authorList>
    </citation>
    <scope>NUCLEOTIDE SEQUENCE [LARGE SCALE GENOMIC DNA]</scope>
    <source>
        <strain evidence="13">KCTC 13193</strain>
    </source>
</reference>
<keyword evidence="4 10" id="KW-0436">Ligase</keyword>
<comment type="subunit">
    <text evidence="10">Tetramer of two alpha and two beta subunits.</text>
</comment>
<organism evidence="12 13">
    <name type="scientific">Virgibacillus sediminis</name>
    <dbReference type="NCBI Taxonomy" id="202260"/>
    <lineage>
        <taxon>Bacteria</taxon>
        <taxon>Bacillati</taxon>
        <taxon>Bacillota</taxon>
        <taxon>Bacilli</taxon>
        <taxon>Bacillales</taxon>
        <taxon>Bacillaceae</taxon>
        <taxon>Virgibacillus</taxon>
    </lineage>
</organism>
<dbReference type="Proteomes" id="UP001595387">
    <property type="component" value="Unassembled WGS sequence"/>
</dbReference>
<dbReference type="PANTHER" id="PTHR30075:SF2">
    <property type="entry name" value="GLYCINE--TRNA LIGASE, CHLOROPLASTIC_MITOCHONDRIAL 2"/>
    <property type="match status" value="1"/>
</dbReference>
<keyword evidence="3 10" id="KW-0963">Cytoplasm</keyword>
<comment type="subcellular location">
    <subcellularLocation>
        <location evidence="1 10">Cytoplasm</location>
    </subcellularLocation>
</comment>
<dbReference type="InterPro" id="IPR009080">
    <property type="entry name" value="tRNAsynth_Ia_anticodon-bd"/>
</dbReference>
<dbReference type="RefSeq" id="WP_390305302.1">
    <property type="nucleotide sequence ID" value="NZ_JBHRRZ010000015.1"/>
</dbReference>
<dbReference type="SUPFAM" id="SSF47323">
    <property type="entry name" value="Anticodon-binding domain of a subclass of class I aminoacyl-tRNA synthetases"/>
    <property type="match status" value="1"/>
</dbReference>
<evidence type="ECO:0000259" key="11">
    <source>
        <dbReference type="SMART" id="SM00836"/>
    </source>
</evidence>
<evidence type="ECO:0000313" key="12">
    <source>
        <dbReference type="EMBL" id="MFC2948381.1"/>
    </source>
</evidence>
<dbReference type="PROSITE" id="PS50861">
    <property type="entry name" value="AA_TRNA_LIGASE_II_GLYAB"/>
    <property type="match status" value="1"/>
</dbReference>
<protein>
    <recommendedName>
        <fullName evidence="10">Glycine--tRNA ligase beta subunit</fullName>
        <ecNumber evidence="10">6.1.1.14</ecNumber>
    </recommendedName>
    <alternativeName>
        <fullName evidence="10">Glycyl-tRNA synthetase beta subunit</fullName>
        <shortName evidence="10">GlyRS</shortName>
    </alternativeName>
</protein>
<dbReference type="SMART" id="SM00836">
    <property type="entry name" value="DALR_1"/>
    <property type="match status" value="1"/>
</dbReference>
<comment type="caution">
    <text evidence="12">The sequence shown here is derived from an EMBL/GenBank/DDBJ whole genome shotgun (WGS) entry which is preliminary data.</text>
</comment>
<evidence type="ECO:0000256" key="10">
    <source>
        <dbReference type="HAMAP-Rule" id="MF_00255"/>
    </source>
</evidence>
<dbReference type="HAMAP" id="MF_00255">
    <property type="entry name" value="Gly_tRNA_synth_beta"/>
    <property type="match status" value="1"/>
</dbReference>
<proteinExistence type="inferred from homology"/>
<dbReference type="EC" id="6.1.1.14" evidence="10"/>
<accession>A0ABV7A5U1</accession>
<gene>
    <name evidence="10 12" type="primary">glyS</name>
    <name evidence="12" type="ORF">ACFODW_08515</name>
</gene>
<evidence type="ECO:0000256" key="5">
    <source>
        <dbReference type="ARBA" id="ARBA00022741"/>
    </source>
</evidence>
<evidence type="ECO:0000256" key="3">
    <source>
        <dbReference type="ARBA" id="ARBA00022490"/>
    </source>
</evidence>
<keyword evidence="7 10" id="KW-0648">Protein biosynthesis</keyword>
<keyword evidence="13" id="KW-1185">Reference proteome</keyword>
<evidence type="ECO:0000256" key="2">
    <source>
        <dbReference type="ARBA" id="ARBA00008226"/>
    </source>
</evidence>
<dbReference type="PRINTS" id="PR01045">
    <property type="entry name" value="TRNASYNTHGB"/>
</dbReference>
<keyword evidence="6 10" id="KW-0067">ATP-binding</keyword>
<evidence type="ECO:0000256" key="8">
    <source>
        <dbReference type="ARBA" id="ARBA00023146"/>
    </source>
</evidence>
<dbReference type="InterPro" id="IPR015944">
    <property type="entry name" value="Gly-tRNA-synth_bsu"/>
</dbReference>
<feature type="domain" description="DALR anticodon binding" evidence="11">
    <location>
        <begin position="582"/>
        <end position="682"/>
    </location>
</feature>
<comment type="similarity">
    <text evidence="2 10">Belongs to the class-II aminoacyl-tRNA synthetase family.</text>
</comment>
<evidence type="ECO:0000256" key="4">
    <source>
        <dbReference type="ARBA" id="ARBA00022598"/>
    </source>
</evidence>
<dbReference type="SUPFAM" id="SSF109604">
    <property type="entry name" value="HD-domain/PDEase-like"/>
    <property type="match status" value="1"/>
</dbReference>
<sequence>MAKDVLLEIGLEELPARFVDDAENQLAVKTEKWLDDLRVDHGPVTSFSTPRRLAVLVEDVAEEQTSIREEARGPAEKIAKDEKGNWTKAAIGFTKGQGKTVEDIYTKEVKGTTYIFVEKHIVGMDTAELLPGLRDVITSIQFGKNMRWADQTLKYARPIRWMVALHGNEIIPFELTGVRTGNRTYGHRFLGQEITIGQPAEYVNALRDEHVIADAKEREQLIRDGIKEMERKENFRIPIDEDLMNEVRNLVEYPTVFKGSYEGQFLELPPEVLITSMKEHQRYFPVKSVEGELLSYFIGVRNGDERFLDTVSKGNEKVLRARLSDARFFFEEDQKNSIDFYQEKLKRVVFQDKLGTYHDKVVRIAEITAKLAELLELNEEDTQAAVRAAEICKFDLMTNMVNEFTELQGTIGEKYARNLGEEEQVSKAIGEHYMPKQANGELPSTIPGSIVSLADKLDTIVGCIYVGLVPSGSQDPYGLRRQAAGVLRILKQRQWDVSVESLLALTRTLYQSLDLNLENEENAAAELEEFFKLRASYLLREMDVEQDVIQSVIHKEIGVIDYTFAKAAILSDKRTDEEFKVVQEALTRVLNLAGKTSETEVDPAGFETESEHVLYEKVLQITDPYKRANKEKDAEKAMNLLAELAEPIHAFFDHNMVMAEDERVRSNRLAMVNAIAVLVNEYADLRAIEWKQSF</sequence>
<dbReference type="PANTHER" id="PTHR30075">
    <property type="entry name" value="GLYCYL-TRNA SYNTHETASE"/>
    <property type="match status" value="1"/>
</dbReference>
<evidence type="ECO:0000256" key="1">
    <source>
        <dbReference type="ARBA" id="ARBA00004496"/>
    </source>
</evidence>
<dbReference type="EMBL" id="JBHRRZ010000015">
    <property type="protein sequence ID" value="MFC2948381.1"/>
    <property type="molecule type" value="Genomic_DNA"/>
</dbReference>
<comment type="catalytic activity">
    <reaction evidence="9 10">
        <text>tRNA(Gly) + glycine + ATP = glycyl-tRNA(Gly) + AMP + diphosphate</text>
        <dbReference type="Rhea" id="RHEA:16013"/>
        <dbReference type="Rhea" id="RHEA-COMP:9664"/>
        <dbReference type="Rhea" id="RHEA-COMP:9683"/>
        <dbReference type="ChEBI" id="CHEBI:30616"/>
        <dbReference type="ChEBI" id="CHEBI:33019"/>
        <dbReference type="ChEBI" id="CHEBI:57305"/>
        <dbReference type="ChEBI" id="CHEBI:78442"/>
        <dbReference type="ChEBI" id="CHEBI:78522"/>
        <dbReference type="ChEBI" id="CHEBI:456215"/>
        <dbReference type="EC" id="6.1.1.14"/>
    </reaction>
</comment>
<dbReference type="InterPro" id="IPR006194">
    <property type="entry name" value="Gly-tRNA-synth_heterodimer"/>
</dbReference>
<name>A0ABV7A5U1_9BACI</name>
<evidence type="ECO:0000256" key="6">
    <source>
        <dbReference type="ARBA" id="ARBA00022840"/>
    </source>
</evidence>
<dbReference type="Pfam" id="PF02092">
    <property type="entry name" value="tRNA_synt_2f"/>
    <property type="match status" value="1"/>
</dbReference>
<dbReference type="NCBIfam" id="TIGR00211">
    <property type="entry name" value="glyS"/>
    <property type="match status" value="1"/>
</dbReference>
<keyword evidence="5 10" id="KW-0547">Nucleotide-binding</keyword>
<dbReference type="Gene3D" id="1.10.730.10">
    <property type="entry name" value="Isoleucyl-tRNA Synthetase, Domain 1"/>
    <property type="match status" value="1"/>
</dbReference>
<keyword evidence="8 10" id="KW-0030">Aminoacyl-tRNA synthetase</keyword>
<dbReference type="InterPro" id="IPR008909">
    <property type="entry name" value="DALR_anticod-bd"/>
</dbReference>
<dbReference type="Pfam" id="PF05746">
    <property type="entry name" value="DALR_1"/>
    <property type="match status" value="1"/>
</dbReference>
<evidence type="ECO:0000256" key="7">
    <source>
        <dbReference type="ARBA" id="ARBA00022917"/>
    </source>
</evidence>
<dbReference type="GO" id="GO:0004820">
    <property type="term" value="F:glycine-tRNA ligase activity"/>
    <property type="evidence" value="ECO:0007669"/>
    <property type="project" value="UniProtKB-EC"/>
</dbReference>
<evidence type="ECO:0000313" key="13">
    <source>
        <dbReference type="Proteomes" id="UP001595387"/>
    </source>
</evidence>